<comment type="similarity">
    <text evidence="1">Belongs to the peptidase C48 family.</text>
</comment>
<accession>A0A2P6QJ53</accession>
<dbReference type="GO" id="GO:0008234">
    <property type="term" value="F:cysteine-type peptidase activity"/>
    <property type="evidence" value="ECO:0007669"/>
    <property type="project" value="InterPro"/>
</dbReference>
<feature type="domain" description="Ubiquitin-like protease family profile" evidence="4">
    <location>
        <begin position="86"/>
        <end position="253"/>
    </location>
</feature>
<keyword evidence="2 5" id="KW-0645">Protease</keyword>
<keyword evidence="3" id="KW-0378">Hydrolase</keyword>
<keyword evidence="6" id="KW-1185">Reference proteome</keyword>
<evidence type="ECO:0000259" key="4">
    <source>
        <dbReference type="PROSITE" id="PS50600"/>
    </source>
</evidence>
<gene>
    <name evidence="5" type="ORF">RchiOBHm_Chr5g0066141</name>
</gene>
<dbReference type="PROSITE" id="PS50600">
    <property type="entry name" value="ULP_PROTEASE"/>
    <property type="match status" value="1"/>
</dbReference>
<dbReference type="AlphaFoldDB" id="A0A2P6QJ53"/>
<evidence type="ECO:0000313" key="6">
    <source>
        <dbReference type="Proteomes" id="UP000238479"/>
    </source>
</evidence>
<organism evidence="5 6">
    <name type="scientific">Rosa chinensis</name>
    <name type="common">China rose</name>
    <dbReference type="NCBI Taxonomy" id="74649"/>
    <lineage>
        <taxon>Eukaryota</taxon>
        <taxon>Viridiplantae</taxon>
        <taxon>Streptophyta</taxon>
        <taxon>Embryophyta</taxon>
        <taxon>Tracheophyta</taxon>
        <taxon>Spermatophyta</taxon>
        <taxon>Magnoliopsida</taxon>
        <taxon>eudicotyledons</taxon>
        <taxon>Gunneridae</taxon>
        <taxon>Pentapetalae</taxon>
        <taxon>rosids</taxon>
        <taxon>fabids</taxon>
        <taxon>Rosales</taxon>
        <taxon>Rosaceae</taxon>
        <taxon>Rosoideae</taxon>
        <taxon>Rosoideae incertae sedis</taxon>
        <taxon>Rosa</taxon>
    </lineage>
</organism>
<comment type="caution">
    <text evidence="5">The sequence shown here is derived from an EMBL/GenBank/DDBJ whole genome shotgun (WGS) entry which is preliminary data.</text>
</comment>
<dbReference type="Gramene" id="PRQ34193">
    <property type="protein sequence ID" value="PRQ34193"/>
    <property type="gene ID" value="RchiOBHm_Chr5g0066141"/>
</dbReference>
<evidence type="ECO:0000256" key="1">
    <source>
        <dbReference type="ARBA" id="ARBA00005234"/>
    </source>
</evidence>
<dbReference type="Proteomes" id="UP000238479">
    <property type="component" value="Chromosome 5"/>
</dbReference>
<evidence type="ECO:0000256" key="3">
    <source>
        <dbReference type="ARBA" id="ARBA00022801"/>
    </source>
</evidence>
<dbReference type="Gene3D" id="3.40.395.10">
    <property type="entry name" value="Adenoviral Proteinase, Chain A"/>
    <property type="match status" value="1"/>
</dbReference>
<evidence type="ECO:0000313" key="5">
    <source>
        <dbReference type="EMBL" id="PRQ34193.1"/>
    </source>
</evidence>
<dbReference type="InterPro" id="IPR038765">
    <property type="entry name" value="Papain-like_cys_pep_sf"/>
</dbReference>
<name>A0A2P6QJ53_ROSCH</name>
<dbReference type="EMBL" id="PDCK01000043">
    <property type="protein sequence ID" value="PRQ34193.1"/>
    <property type="molecule type" value="Genomic_DNA"/>
</dbReference>
<dbReference type="InterPro" id="IPR003653">
    <property type="entry name" value="Peptidase_C48_C"/>
</dbReference>
<dbReference type="GO" id="GO:0006508">
    <property type="term" value="P:proteolysis"/>
    <property type="evidence" value="ECO:0007669"/>
    <property type="project" value="UniProtKB-KW"/>
</dbReference>
<reference evidence="5 6" key="1">
    <citation type="journal article" date="2018" name="Nat. Genet.">
        <title>The Rosa genome provides new insights in the design of modern roses.</title>
        <authorList>
            <person name="Bendahmane M."/>
        </authorList>
    </citation>
    <scope>NUCLEOTIDE SEQUENCE [LARGE SCALE GENOMIC DNA]</scope>
    <source>
        <strain evidence="6">cv. Old Blush</strain>
    </source>
</reference>
<protein>
    <submittedName>
        <fullName evidence="5">Putative Ulp1 protease family catalytic domain-containing protein</fullName>
    </submittedName>
</protein>
<evidence type="ECO:0000256" key="2">
    <source>
        <dbReference type="ARBA" id="ARBA00022670"/>
    </source>
</evidence>
<sequence length="296" mass="34188">MGSWVMWPKNLIIFDEKKQASGKASTKQKRNQFTQDVEEEFDLQSLESSLPAALQKLCQWGKEGFKDGKDVCFYKEERVFGINAKRYLLDLDVKRLANMAEVTGTLIVLYMRYLYDVLKESMMVDMVGFIDPALIGEIGCGSATTRSRSIKDRLISALQIRFSCCLTMHRIAHWILTVIDPDNETVYYMDPLKRRLGGNGEWKDIVDTAISMFRGDRNKKGRGSIQWKNMAGIPSQPNDKQCGYFVMRYMRDIIYHTNLGFADKWGRRANHVYCQVEIDEVRNELASYVVKNILKL</sequence>
<dbReference type="Pfam" id="PF02902">
    <property type="entry name" value="Peptidase_C48"/>
    <property type="match status" value="1"/>
</dbReference>
<dbReference type="PANTHER" id="PTHR33018">
    <property type="entry name" value="OS10G0338966 PROTEIN-RELATED"/>
    <property type="match status" value="1"/>
</dbReference>
<proteinExistence type="inferred from homology"/>
<dbReference type="SUPFAM" id="SSF54001">
    <property type="entry name" value="Cysteine proteinases"/>
    <property type="match status" value="1"/>
</dbReference>
<dbReference type="PANTHER" id="PTHR33018:SF31">
    <property type="entry name" value="TRANSPOSASE, PTTA_EN_SPM, PLANT"/>
    <property type="match status" value="1"/>
</dbReference>